<evidence type="ECO:0000259" key="2">
    <source>
        <dbReference type="Pfam" id="PF22640"/>
    </source>
</evidence>
<dbReference type="EMBL" id="JAJNBZ010000017">
    <property type="protein sequence ID" value="MCE5171411.1"/>
    <property type="molecule type" value="Genomic_DNA"/>
</dbReference>
<dbReference type="InterPro" id="IPR029044">
    <property type="entry name" value="Nucleotide-diphossugar_trans"/>
</dbReference>
<dbReference type="InterPro" id="IPR005835">
    <property type="entry name" value="NTP_transferase_dom"/>
</dbReference>
<dbReference type="Gene3D" id="3.90.550.10">
    <property type="entry name" value="Spore Coat Polysaccharide Biosynthesis Protein SpsA, Chain A"/>
    <property type="match status" value="1"/>
</dbReference>
<dbReference type="CDD" id="cd02509">
    <property type="entry name" value="GDP-M1P_Guanylyltransferase"/>
    <property type="match status" value="1"/>
</dbReference>
<reference evidence="3 4" key="1">
    <citation type="submission" date="2021-11" db="EMBL/GenBank/DDBJ databases">
        <title>Draft genome sequence of Paenibacillus profundus YoMME, a new Gram-positive bacteria with exoelectrogenic properties.</title>
        <authorList>
            <person name="Hubenova Y."/>
            <person name="Hubenova E."/>
            <person name="Manasiev Y."/>
            <person name="Peykov S."/>
            <person name="Mitov M."/>
        </authorList>
    </citation>
    <scope>NUCLEOTIDE SEQUENCE [LARGE SCALE GENOMIC DNA]</scope>
    <source>
        <strain evidence="3 4">YoMME</strain>
    </source>
</reference>
<dbReference type="SUPFAM" id="SSF159283">
    <property type="entry name" value="Guanosine diphospho-D-mannose pyrophosphorylase/mannose-6-phosphate isomerase linker domain"/>
    <property type="match status" value="1"/>
</dbReference>
<dbReference type="GO" id="GO:0016740">
    <property type="term" value="F:transferase activity"/>
    <property type="evidence" value="ECO:0007669"/>
    <property type="project" value="UniProtKB-KW"/>
</dbReference>
<dbReference type="Pfam" id="PF22640">
    <property type="entry name" value="ManC_GMP_beta-helix"/>
    <property type="match status" value="1"/>
</dbReference>
<accession>A0ABS8YM61</accession>
<feature type="domain" description="Nucleotidyl transferase" evidence="1">
    <location>
        <begin position="14"/>
        <end position="305"/>
    </location>
</feature>
<comment type="caution">
    <text evidence="3">The sequence shown here is derived from an EMBL/GenBank/DDBJ whole genome shotgun (WGS) entry which is preliminary data.</text>
</comment>
<evidence type="ECO:0000313" key="4">
    <source>
        <dbReference type="Proteomes" id="UP001199916"/>
    </source>
</evidence>
<dbReference type="Proteomes" id="UP001199916">
    <property type="component" value="Unassembled WGS sequence"/>
</dbReference>
<dbReference type="SUPFAM" id="SSF53448">
    <property type="entry name" value="Nucleotide-diphospho-sugar transferases"/>
    <property type="match status" value="1"/>
</dbReference>
<dbReference type="InterPro" id="IPR051161">
    <property type="entry name" value="Mannose-6P_isomerase_type2"/>
</dbReference>
<gene>
    <name evidence="3" type="ORF">LQV63_19100</name>
</gene>
<sequence length="378" mass="43196">MSVFQEVFLITTVKAVILAGGKGTRFWPFSRSHCPKQFLPILHQQSMIADTLRRMLRYLPLEHIYIVSLEEYVPLIREQLPGFPPQNIIIEPMARDTAACIGLSALHMLMADEDPVLITLPSDHYISDPDAFHEALQSAVRRAEQEPCVVTLGVRPTRPETGYGYIRIRTDHSDSAEECAREQRAEQITAVEKFIEKPHLSVAQKIFSDGCHYWNTGTFIWKASTIMHLLKLHLPDLHDILMEMKDFMRNPTDGSETLAVLYGNLNKQSIDYGVIEKCESIYMIPVHYGWDDLGNWNALERTEQPDEQHNVIHGLHQGLDTNRCIIYGTSNQMISTVGVEDMVIVATDDVLLVCHKERTQDIKKVVEQLNQQGYRIFL</sequence>
<keyword evidence="3" id="KW-0808">Transferase</keyword>
<keyword evidence="4" id="KW-1185">Reference proteome</keyword>
<feature type="domain" description="MannoseP isomerase/GMP-like beta-helix" evidence="2">
    <location>
        <begin position="318"/>
        <end position="369"/>
    </location>
</feature>
<name>A0ABS8YM61_9BACL</name>
<organism evidence="3 4">
    <name type="scientific">Paenibacillus profundus</name>
    <dbReference type="NCBI Taxonomy" id="1173085"/>
    <lineage>
        <taxon>Bacteria</taxon>
        <taxon>Bacillati</taxon>
        <taxon>Bacillota</taxon>
        <taxon>Bacilli</taxon>
        <taxon>Bacillales</taxon>
        <taxon>Paenibacillaceae</taxon>
        <taxon>Paenibacillus</taxon>
    </lineage>
</organism>
<evidence type="ECO:0000259" key="1">
    <source>
        <dbReference type="Pfam" id="PF00483"/>
    </source>
</evidence>
<proteinExistence type="predicted"/>
<dbReference type="InterPro" id="IPR049577">
    <property type="entry name" value="GMPP_N"/>
</dbReference>
<evidence type="ECO:0000313" key="3">
    <source>
        <dbReference type="EMBL" id="MCE5171411.1"/>
    </source>
</evidence>
<dbReference type="PANTHER" id="PTHR46390:SF1">
    <property type="entry name" value="MANNOSE-1-PHOSPHATE GUANYLYLTRANSFERASE"/>
    <property type="match status" value="1"/>
</dbReference>
<protein>
    <submittedName>
        <fullName evidence="3">NTP transferase domain-containing protein</fullName>
    </submittedName>
</protein>
<dbReference type="InterPro" id="IPR054566">
    <property type="entry name" value="ManC/GMP-like_b-helix"/>
</dbReference>
<dbReference type="Pfam" id="PF00483">
    <property type="entry name" value="NTP_transferase"/>
    <property type="match status" value="1"/>
</dbReference>
<dbReference type="PANTHER" id="PTHR46390">
    <property type="entry name" value="MANNOSE-1-PHOSPHATE GUANYLYLTRANSFERASE"/>
    <property type="match status" value="1"/>
</dbReference>